<dbReference type="AlphaFoldDB" id="A0A2A2EEY7"/>
<dbReference type="CDD" id="cd05907">
    <property type="entry name" value="VL_LC_FACS_like"/>
    <property type="match status" value="1"/>
</dbReference>
<feature type="domain" description="AMP-dependent synthetase/ligase" evidence="6">
    <location>
        <begin position="97"/>
        <end position="496"/>
    </location>
</feature>
<name>A0A2A2EEY7_9BIFI</name>
<dbReference type="Pfam" id="PF00501">
    <property type="entry name" value="AMP-binding"/>
    <property type="match status" value="1"/>
</dbReference>
<dbReference type="Gene3D" id="3.40.50.12780">
    <property type="entry name" value="N-terminal domain of ligase-like"/>
    <property type="match status" value="1"/>
</dbReference>
<evidence type="ECO:0000256" key="2">
    <source>
        <dbReference type="ARBA" id="ARBA00022598"/>
    </source>
</evidence>
<organism evidence="7 8">
    <name type="scientific">Bifidobacterium criceti</name>
    <dbReference type="NCBI Taxonomy" id="1960969"/>
    <lineage>
        <taxon>Bacteria</taxon>
        <taxon>Bacillati</taxon>
        <taxon>Actinomycetota</taxon>
        <taxon>Actinomycetes</taxon>
        <taxon>Bifidobacteriales</taxon>
        <taxon>Bifidobacteriaceae</taxon>
        <taxon>Bifidobacterium</taxon>
    </lineage>
</organism>
<dbReference type="InterPro" id="IPR000873">
    <property type="entry name" value="AMP-dep_synth/lig_dom"/>
</dbReference>
<protein>
    <recommendedName>
        <fullName evidence="5">Acyl-CoA synthetase</fullName>
    </recommendedName>
</protein>
<evidence type="ECO:0000256" key="3">
    <source>
        <dbReference type="ARBA" id="ARBA00022832"/>
    </source>
</evidence>
<proteinExistence type="inferred from homology"/>
<dbReference type="RefSeq" id="WP_095615172.1">
    <property type="nucleotide sequence ID" value="NZ_MVOH01000014.1"/>
</dbReference>
<dbReference type="SUPFAM" id="SSF56801">
    <property type="entry name" value="Acetyl-CoA synthetase-like"/>
    <property type="match status" value="1"/>
</dbReference>
<gene>
    <name evidence="7" type="ORF">B1526_1181</name>
</gene>
<reference evidence="7 8" key="1">
    <citation type="journal article" date="2017" name="ISME J.">
        <title>Unveiling bifidobacterial biogeography across the mammalian branch of the tree of life.</title>
        <authorList>
            <person name="Milani C."/>
            <person name="Mangifesta M."/>
            <person name="Mancabelli L."/>
            <person name="Lugli G.A."/>
            <person name="James K."/>
            <person name="Duranti S."/>
            <person name="Turroni F."/>
            <person name="Ferrario C."/>
            <person name="Ossiprandi M.C."/>
            <person name="van Sinderen D."/>
            <person name="Ventura M."/>
        </authorList>
    </citation>
    <scope>NUCLEOTIDE SEQUENCE [LARGE SCALE GENOMIC DNA]</scope>
    <source>
        <strain evidence="8">Ham19E</strain>
    </source>
</reference>
<evidence type="ECO:0000313" key="8">
    <source>
        <dbReference type="Proteomes" id="UP000218399"/>
    </source>
</evidence>
<accession>A0A2A2EEY7</accession>
<evidence type="ECO:0000259" key="6">
    <source>
        <dbReference type="Pfam" id="PF00501"/>
    </source>
</evidence>
<keyword evidence="8" id="KW-1185">Reference proteome</keyword>
<dbReference type="InterPro" id="IPR020845">
    <property type="entry name" value="AMP-binding_CS"/>
</dbReference>
<keyword evidence="3" id="KW-0276">Fatty acid metabolism</keyword>
<keyword evidence="2" id="KW-0436">Ligase</keyword>
<dbReference type="GO" id="GO:0004467">
    <property type="term" value="F:long-chain fatty acid-CoA ligase activity"/>
    <property type="evidence" value="ECO:0007669"/>
    <property type="project" value="TreeGrafter"/>
</dbReference>
<evidence type="ECO:0000256" key="5">
    <source>
        <dbReference type="ARBA" id="ARBA00032875"/>
    </source>
</evidence>
<dbReference type="Pfam" id="PF23562">
    <property type="entry name" value="AMP-binding_C_3"/>
    <property type="match status" value="1"/>
</dbReference>
<dbReference type="PROSITE" id="PS00455">
    <property type="entry name" value="AMP_BINDING"/>
    <property type="match status" value="1"/>
</dbReference>
<comment type="similarity">
    <text evidence="1">Belongs to the ATP-dependent AMP-binding enzyme family.</text>
</comment>
<dbReference type="Proteomes" id="UP000218399">
    <property type="component" value="Unassembled WGS sequence"/>
</dbReference>
<evidence type="ECO:0000256" key="1">
    <source>
        <dbReference type="ARBA" id="ARBA00006432"/>
    </source>
</evidence>
<dbReference type="InterPro" id="IPR042099">
    <property type="entry name" value="ANL_N_sf"/>
</dbReference>
<sequence length="683" mass="75412">MSIFKSVKDRASDLTQRALHLGGDFSHPISGDGDTPDYVDPQAELQHHDYENLPHVDFWGPDRPTTTFIDADSGFITASTEGNGPLPDTFNVYRIYEDRASRMGDEPLYTYKLNGKWVSKTANETLEDIRAVAKGLIHMGFKKGEGCAFMCHTSYDWDVFDAAVLAVGGVLATVYDTDSAEQIRNIVNNADATLLVVETKDMLKKTELAKQDCPTLKNIMCLENGALDELKAYGKRVSDRQLDERIASVRLHDLCSIVYTSGSTSAPKGVEMTHAHYCATATNLPEYMPGLLHDKRHRVLLFLPQAHSFARAINYICVASNIHIYIANGIKTLTGDLKVARPHIMIVVPRVLEKVYNAASQKAGNGPKGRVFAASVVAAQKYMQELSERGKASRFATMRRNAFDPLVYSQIRDVLGGCAKWIVTGGAPLDPELMAFFRGAGVPVYEGYGLTETTAPCAFNPIGVPYHQGSVGIPFPGFEVRIGDGNEIQVKGTAVFPRYHKNEEQTQLSFTDDGWYATGDLGRLDDDGFLYIIGRKKDLIITAGGKNVSPGPMEEVIQRCPLVSQALVLGDKRPFISALITLDPDALRAWLASKGLDTDMPMEDAAVNPAVRAEVQKWVDQANEGVSRAESVRKFIILPEEFSQENGLMTASMKIIRPKVIKRYTDLLNTQMYTKRNPAENMQ</sequence>
<dbReference type="PANTHER" id="PTHR43272">
    <property type="entry name" value="LONG-CHAIN-FATTY-ACID--COA LIGASE"/>
    <property type="match status" value="1"/>
</dbReference>
<comment type="caution">
    <text evidence="7">The sequence shown here is derived from an EMBL/GenBank/DDBJ whole genome shotgun (WGS) entry which is preliminary data.</text>
</comment>
<dbReference type="GO" id="GO:0016020">
    <property type="term" value="C:membrane"/>
    <property type="evidence" value="ECO:0007669"/>
    <property type="project" value="TreeGrafter"/>
</dbReference>
<dbReference type="OrthoDB" id="9803968at2"/>
<keyword evidence="4" id="KW-0443">Lipid metabolism</keyword>
<evidence type="ECO:0000256" key="4">
    <source>
        <dbReference type="ARBA" id="ARBA00023098"/>
    </source>
</evidence>
<dbReference type="EMBL" id="MVOH01000014">
    <property type="protein sequence ID" value="PAU67458.1"/>
    <property type="molecule type" value="Genomic_DNA"/>
</dbReference>
<dbReference type="PANTHER" id="PTHR43272:SF32">
    <property type="entry name" value="AMP-DEPENDENT SYNTHETASE_LIGASE DOMAIN-CONTAINING PROTEIN"/>
    <property type="match status" value="1"/>
</dbReference>
<evidence type="ECO:0000313" key="7">
    <source>
        <dbReference type="EMBL" id="PAU67458.1"/>
    </source>
</evidence>